<reference evidence="2 3" key="1">
    <citation type="submission" date="2018-05" db="EMBL/GenBank/DDBJ databases">
        <title>Zavarzinia sp. HR-AS.</title>
        <authorList>
            <person name="Lee Y."/>
            <person name="Jeon C.O."/>
        </authorList>
    </citation>
    <scope>NUCLEOTIDE SEQUENCE [LARGE SCALE GENOMIC DNA]</scope>
    <source>
        <strain evidence="2 3">HR-AS</strain>
    </source>
</reference>
<dbReference type="InterPro" id="IPR022156">
    <property type="entry name" value="Uncharacterised_YfbK_N"/>
</dbReference>
<dbReference type="AlphaFoldDB" id="A0A317EE45"/>
<dbReference type="PANTHER" id="PTHR10579:SF43">
    <property type="entry name" value="ZINC FINGER (C3HC4-TYPE RING FINGER) FAMILY PROTEIN"/>
    <property type="match status" value="1"/>
</dbReference>
<dbReference type="InterPro" id="IPR051266">
    <property type="entry name" value="CLCR"/>
</dbReference>
<dbReference type="InterPro" id="IPR021908">
    <property type="entry name" value="YfbK_C"/>
</dbReference>
<dbReference type="EMBL" id="QGLE01000002">
    <property type="protein sequence ID" value="PWR25021.1"/>
    <property type="molecule type" value="Genomic_DNA"/>
</dbReference>
<gene>
    <name evidence="2" type="ORF">DKG74_04435</name>
</gene>
<dbReference type="OrthoDB" id="9805121at2"/>
<dbReference type="SMART" id="SM00327">
    <property type="entry name" value="VWA"/>
    <property type="match status" value="1"/>
</dbReference>
<dbReference type="InterPro" id="IPR036465">
    <property type="entry name" value="vWFA_dom_sf"/>
</dbReference>
<protein>
    <submittedName>
        <fullName evidence="2">VWA domain-containing protein</fullName>
    </submittedName>
</protein>
<dbReference type="Pfam" id="PF12034">
    <property type="entry name" value="YfbK_C"/>
    <property type="match status" value="1"/>
</dbReference>
<dbReference type="Pfam" id="PF12450">
    <property type="entry name" value="vWF_A"/>
    <property type="match status" value="1"/>
</dbReference>
<evidence type="ECO:0000313" key="3">
    <source>
        <dbReference type="Proteomes" id="UP000245461"/>
    </source>
</evidence>
<proteinExistence type="predicted"/>
<accession>A0A317EE45</accession>
<dbReference type="InterPro" id="IPR002035">
    <property type="entry name" value="VWF_A"/>
</dbReference>
<name>A0A317EE45_9PROT</name>
<evidence type="ECO:0000259" key="1">
    <source>
        <dbReference type="PROSITE" id="PS50234"/>
    </source>
</evidence>
<dbReference type="SUPFAM" id="SSF53300">
    <property type="entry name" value="vWA-like"/>
    <property type="match status" value="1"/>
</dbReference>
<dbReference type="Gene3D" id="3.40.50.410">
    <property type="entry name" value="von Willebrand factor, type A domain"/>
    <property type="match status" value="1"/>
</dbReference>
<keyword evidence="3" id="KW-1185">Reference proteome</keyword>
<organism evidence="2 3">
    <name type="scientific">Zavarzinia aquatilis</name>
    <dbReference type="NCBI Taxonomy" id="2211142"/>
    <lineage>
        <taxon>Bacteria</taxon>
        <taxon>Pseudomonadati</taxon>
        <taxon>Pseudomonadota</taxon>
        <taxon>Alphaproteobacteria</taxon>
        <taxon>Rhodospirillales</taxon>
        <taxon>Zavarziniaceae</taxon>
        <taxon>Zavarzinia</taxon>
    </lineage>
</organism>
<evidence type="ECO:0000313" key="2">
    <source>
        <dbReference type="EMBL" id="PWR25021.1"/>
    </source>
</evidence>
<sequence length="540" mass="57353">MGDCIMSPMKSGFVPALVLPLSLAGGLWGCSPSTVGEATVGSAGVQYDRAAAPSVASMASRPATLAPMPQPAGDRFPEATANPVKLVTEEPVSTFAADVDTASYAVARRFLRQGMLPPAEAVRVEEMVNYFPYELPAVQDRDQPFSARVGIMPAPWNAEAKLMTVSIKAMSLEAGARPPLNLVLVIDVSGSMAGPDRLDLVKSSLRDFARDLRPGDKVGIVVYAGAAEVKLEPTSDKDEIIDTIDGLSAGGSTAGGAGLKEAYDLVRRHYARGAVNRVILATDGDFNVGNTDPSTLADFVEGQKKKGIYLSVIGVGVGNMNDLLMQAIAQKGNGNAYYVDTALEGRKVLREEAASTLIPVADDVKFQVEFNPARVSQYRLIGYETRALAREDFNDDKVDAGDVGSGASVTAIYEIVPAGGRTAIDPLRYGFAGPLPVRKHGDEFALLRIRYKLPGNSTSRLIERPVTSRDEVSSLAQASEDQRFQAAVAAYAQKLAGASQVADLSWDEIANLADGARGRDPEGYRAEFVQLVRTVDGLAP</sequence>
<dbReference type="PROSITE" id="PS50234">
    <property type="entry name" value="VWFA"/>
    <property type="match status" value="1"/>
</dbReference>
<dbReference type="Proteomes" id="UP000245461">
    <property type="component" value="Unassembled WGS sequence"/>
</dbReference>
<feature type="domain" description="VWFA" evidence="1">
    <location>
        <begin position="181"/>
        <end position="357"/>
    </location>
</feature>
<comment type="caution">
    <text evidence="2">The sequence shown here is derived from an EMBL/GenBank/DDBJ whole genome shotgun (WGS) entry which is preliminary data.</text>
</comment>
<dbReference type="PANTHER" id="PTHR10579">
    <property type="entry name" value="CALCIUM-ACTIVATED CHLORIDE CHANNEL REGULATOR"/>
    <property type="match status" value="1"/>
</dbReference>
<dbReference type="Pfam" id="PF00092">
    <property type="entry name" value="VWA"/>
    <property type="match status" value="1"/>
</dbReference>